<keyword evidence="2" id="KW-1185">Reference proteome</keyword>
<dbReference type="OrthoDB" id="9799921at2"/>
<evidence type="ECO:0000313" key="1">
    <source>
        <dbReference type="EMBL" id="AWL05878.1"/>
    </source>
</evidence>
<dbReference type="InterPro" id="IPR036895">
    <property type="entry name" value="Uracil-DNA_glycosylase-like_sf"/>
</dbReference>
<dbReference type="EMBL" id="CP029343">
    <property type="protein sequence ID" value="AWL05878.1"/>
    <property type="molecule type" value="Genomic_DNA"/>
</dbReference>
<name>A0A2S2DKN1_9BURK</name>
<accession>A0A2S2DKN1</accession>
<dbReference type="KEGG" id="mtim:DIR46_16555"/>
<reference evidence="1 2" key="1">
    <citation type="submission" date="2018-05" db="EMBL/GenBank/DDBJ databases">
        <title>Complete genome sequence of Massilia oculi sp. nov. CCUG 43427T (=DSM 26321T), the type strain of M. oculi, and comparison with genome sequences of other Massilia strains.</title>
        <authorList>
            <person name="Zhu B."/>
        </authorList>
    </citation>
    <scope>NUCLEOTIDE SEQUENCE [LARGE SCALE GENOMIC DNA]</scope>
    <source>
        <strain evidence="1 2">CCUG 43427</strain>
    </source>
</reference>
<dbReference type="SUPFAM" id="SSF52141">
    <property type="entry name" value="Uracil-DNA glycosylase-like"/>
    <property type="match status" value="1"/>
</dbReference>
<sequence length="54" mass="5634">MQNATVPILTGLAPVLDASVRILVLGSFPGAASLAAGQYYAHPLMRDEVCSLCM</sequence>
<organism evidence="1 2">
    <name type="scientific">Massilia oculi</name>
    <dbReference type="NCBI Taxonomy" id="945844"/>
    <lineage>
        <taxon>Bacteria</taxon>
        <taxon>Pseudomonadati</taxon>
        <taxon>Pseudomonadota</taxon>
        <taxon>Betaproteobacteria</taxon>
        <taxon>Burkholderiales</taxon>
        <taxon>Oxalobacteraceae</taxon>
        <taxon>Telluria group</taxon>
        <taxon>Massilia</taxon>
    </lineage>
</organism>
<gene>
    <name evidence="1" type="ORF">DIR46_16555</name>
</gene>
<dbReference type="Proteomes" id="UP000245820">
    <property type="component" value="Chromosome"/>
</dbReference>
<evidence type="ECO:0000313" key="2">
    <source>
        <dbReference type="Proteomes" id="UP000245820"/>
    </source>
</evidence>
<dbReference type="AlphaFoldDB" id="A0A2S2DKN1"/>
<proteinExistence type="predicted"/>
<protein>
    <submittedName>
        <fullName evidence="1">Uracil-DNA glycosylase</fullName>
    </submittedName>
</protein>
<dbReference type="Gene3D" id="3.40.470.10">
    <property type="entry name" value="Uracil-DNA glycosylase-like domain"/>
    <property type="match status" value="1"/>
</dbReference>